<accession>A0ABQ5NBY1</accession>
<comment type="subcellular location">
    <subcellularLocation>
        <location evidence="1 4">Spore core</location>
    </subcellularLocation>
</comment>
<dbReference type="InterPro" id="IPR012610">
    <property type="entry name" value="SASP_SspH"/>
</dbReference>
<dbReference type="HAMAP" id="MF_00667">
    <property type="entry name" value="SspH"/>
    <property type="match status" value="1"/>
</dbReference>
<sequence>MKTERASEIASSPEMVNVTYNGSPIYIEKVNEINQTAYIHLLSEPKDQIKVHISSLLEQH</sequence>
<organism evidence="5 6">
    <name type="scientific">Clostridium omnivorum</name>
    <dbReference type="NCBI Taxonomy" id="1604902"/>
    <lineage>
        <taxon>Bacteria</taxon>
        <taxon>Bacillati</taxon>
        <taxon>Bacillota</taxon>
        <taxon>Clostridia</taxon>
        <taxon>Eubacteriales</taxon>
        <taxon>Clostridiaceae</taxon>
        <taxon>Clostridium</taxon>
    </lineage>
</organism>
<protein>
    <recommendedName>
        <fullName evidence="4">Small, acid-soluble spore protein H</fullName>
        <shortName evidence="4">SASP H</shortName>
    </recommendedName>
</protein>
<dbReference type="Pfam" id="PF08141">
    <property type="entry name" value="SspH"/>
    <property type="match status" value="1"/>
</dbReference>
<evidence type="ECO:0000256" key="1">
    <source>
        <dbReference type="ARBA" id="ARBA00004288"/>
    </source>
</evidence>
<dbReference type="NCBIfam" id="TIGR02861">
    <property type="entry name" value="SASP_H"/>
    <property type="match status" value="1"/>
</dbReference>
<name>A0ABQ5NBY1_9CLOT</name>
<keyword evidence="6" id="KW-1185">Reference proteome</keyword>
<evidence type="ECO:0000256" key="3">
    <source>
        <dbReference type="ARBA" id="ARBA00022969"/>
    </source>
</evidence>
<evidence type="ECO:0000313" key="6">
    <source>
        <dbReference type="Proteomes" id="UP001208567"/>
    </source>
</evidence>
<evidence type="ECO:0000256" key="4">
    <source>
        <dbReference type="HAMAP-Rule" id="MF_00667"/>
    </source>
</evidence>
<evidence type="ECO:0000313" key="5">
    <source>
        <dbReference type="EMBL" id="GLC32572.1"/>
    </source>
</evidence>
<gene>
    <name evidence="4" type="primary">sspH</name>
    <name evidence="5" type="ORF">bsdE14_39820</name>
</gene>
<comment type="caution">
    <text evidence="5">The sequence shown here is derived from an EMBL/GenBank/DDBJ whole genome shotgun (WGS) entry which is preliminary data.</text>
</comment>
<comment type="similarity">
    <text evidence="2 4">Belongs to the SspH family.</text>
</comment>
<dbReference type="EMBL" id="BRXR01000001">
    <property type="protein sequence ID" value="GLC32572.1"/>
    <property type="molecule type" value="Genomic_DNA"/>
</dbReference>
<dbReference type="Proteomes" id="UP001208567">
    <property type="component" value="Unassembled WGS sequence"/>
</dbReference>
<dbReference type="RefSeq" id="WP_264851879.1">
    <property type="nucleotide sequence ID" value="NZ_BRXR01000001.1"/>
</dbReference>
<keyword evidence="3 4" id="KW-0749">Sporulation</keyword>
<evidence type="ECO:0000256" key="2">
    <source>
        <dbReference type="ARBA" id="ARBA00006573"/>
    </source>
</evidence>
<reference evidence="5 6" key="1">
    <citation type="journal article" date="2024" name="Int. J. Syst. Evol. Microbiol.">
        <title>Clostridium omnivorum sp. nov., isolated from anoxic soil under the treatment of reductive soil disinfestation.</title>
        <authorList>
            <person name="Ueki A."/>
            <person name="Tonouchi A."/>
            <person name="Kaku N."/>
            <person name="Honma S."/>
            <person name="Ueki K."/>
        </authorList>
    </citation>
    <scope>NUCLEOTIDE SEQUENCE [LARGE SCALE GENOMIC DNA]</scope>
    <source>
        <strain evidence="5 6">E14</strain>
    </source>
</reference>
<proteinExistence type="inferred from homology"/>